<evidence type="ECO:0000259" key="5">
    <source>
        <dbReference type="PROSITE" id="PS50054"/>
    </source>
</evidence>
<dbReference type="GO" id="GO:0008330">
    <property type="term" value="F:protein tyrosine/threonine phosphatase activity"/>
    <property type="evidence" value="ECO:0007669"/>
    <property type="project" value="TreeGrafter"/>
</dbReference>
<dbReference type="AlphaFoldDB" id="A0A7S0A1Q3"/>
<dbReference type="GO" id="GO:0033550">
    <property type="term" value="F:MAP kinase tyrosine phosphatase activity"/>
    <property type="evidence" value="ECO:0007669"/>
    <property type="project" value="TreeGrafter"/>
</dbReference>
<evidence type="ECO:0000256" key="1">
    <source>
        <dbReference type="ARBA" id="ARBA00008601"/>
    </source>
</evidence>
<dbReference type="Gene3D" id="3.90.190.10">
    <property type="entry name" value="Protein tyrosine phosphatase superfamily"/>
    <property type="match status" value="1"/>
</dbReference>
<dbReference type="SMART" id="SM00195">
    <property type="entry name" value="DSPc"/>
    <property type="match status" value="1"/>
</dbReference>
<dbReference type="CDD" id="cd14498">
    <property type="entry name" value="DSP"/>
    <property type="match status" value="1"/>
</dbReference>
<comment type="similarity">
    <text evidence="1">Belongs to the protein-tyrosine phosphatase family. Non-receptor class dual specificity subfamily.</text>
</comment>
<name>A0A7S0A1Q3_9DINO</name>
<dbReference type="GO" id="GO:0005737">
    <property type="term" value="C:cytoplasm"/>
    <property type="evidence" value="ECO:0007669"/>
    <property type="project" value="TreeGrafter"/>
</dbReference>
<accession>A0A7S0A1Q3</accession>
<keyword evidence="3" id="KW-0378">Hydrolase</keyword>
<protein>
    <recommendedName>
        <fullName evidence="2">protein-tyrosine-phosphatase</fullName>
        <ecNumber evidence="2">3.1.3.48</ecNumber>
    </recommendedName>
</protein>
<dbReference type="GO" id="GO:0017017">
    <property type="term" value="F:MAP kinase tyrosine/serine/threonine phosphatase activity"/>
    <property type="evidence" value="ECO:0007669"/>
    <property type="project" value="TreeGrafter"/>
</dbReference>
<feature type="domain" description="Tyrosine specific protein phosphatases" evidence="6">
    <location>
        <begin position="83"/>
        <end position="144"/>
    </location>
</feature>
<evidence type="ECO:0000256" key="3">
    <source>
        <dbReference type="ARBA" id="ARBA00022801"/>
    </source>
</evidence>
<dbReference type="Pfam" id="PF00782">
    <property type="entry name" value="DSPc"/>
    <property type="match status" value="1"/>
</dbReference>
<evidence type="ECO:0000259" key="6">
    <source>
        <dbReference type="PROSITE" id="PS50056"/>
    </source>
</evidence>
<dbReference type="PANTHER" id="PTHR10159">
    <property type="entry name" value="DUAL SPECIFICITY PROTEIN PHOSPHATASE"/>
    <property type="match status" value="1"/>
</dbReference>
<dbReference type="GO" id="GO:0043409">
    <property type="term" value="P:negative regulation of MAPK cascade"/>
    <property type="evidence" value="ECO:0007669"/>
    <property type="project" value="TreeGrafter"/>
</dbReference>
<sequence>MEALLAPSMVAARAGIHEEEKVFHVLDHVFLGTRHGAADLQLLGRLGIGAVVNLTAGTTRVPNHFEASGVEYLHLELMDELTSDPMPAVPRACEAITWWGQQGVNVLVHCQAGLSRSVTAVIAWLMKDRRLSLDAAAGLLVQRRGRRPKCNPSFWCFLAGLERELRGWKPGTKPSFDFTFWLVEDLADMGMQFSESQLTEALQEEADWVNFELFYFALCGWGLTSLRRIQSLATRPNPGFVEARKGASMALEMMEVYRAWPAVQVFCLQVIQQLVLRHGDKRLGAAILEMGGIQKALKAMTSYRDAADVQRAGLAALAYLGACSDRMVGEIVLLGGAQTVLEVMAQHTSEADLQGTGCALLMVLASSTWNQALLVGLGAVQAALTAMWTHPTTVSVQDFGIAVLASLAADPTGWASAVGLGAAEMVVRAMALHPGEAVVQDRAAKALQALSASSSAAQQAGYPSDKPALPYLPAGQVCAPYMAPGWPAPRLPGA</sequence>
<dbReference type="PROSITE" id="PS50054">
    <property type="entry name" value="TYR_PHOSPHATASE_DUAL"/>
    <property type="match status" value="1"/>
</dbReference>
<dbReference type="PANTHER" id="PTHR10159:SF519">
    <property type="entry name" value="DUAL SPECIFICITY PROTEIN PHOSPHATASE MPK3"/>
    <property type="match status" value="1"/>
</dbReference>
<dbReference type="EC" id="3.1.3.48" evidence="2"/>
<dbReference type="SUPFAM" id="SSF52799">
    <property type="entry name" value="(Phosphotyrosine protein) phosphatases II"/>
    <property type="match status" value="1"/>
</dbReference>
<reference evidence="7" key="1">
    <citation type="submission" date="2021-01" db="EMBL/GenBank/DDBJ databases">
        <authorList>
            <person name="Corre E."/>
            <person name="Pelletier E."/>
            <person name="Niang G."/>
            <person name="Scheremetjew M."/>
            <person name="Finn R."/>
            <person name="Kale V."/>
            <person name="Holt S."/>
            <person name="Cochrane G."/>
            <person name="Meng A."/>
            <person name="Brown T."/>
            <person name="Cohen L."/>
        </authorList>
    </citation>
    <scope>NUCLEOTIDE SEQUENCE</scope>
    <source>
        <strain evidence="7">Pbaha01</strain>
    </source>
</reference>
<dbReference type="SUPFAM" id="SSF48371">
    <property type="entry name" value="ARM repeat"/>
    <property type="match status" value="1"/>
</dbReference>
<dbReference type="PROSITE" id="PS50056">
    <property type="entry name" value="TYR_PHOSPHATASE_2"/>
    <property type="match status" value="1"/>
</dbReference>
<dbReference type="InterPro" id="IPR000387">
    <property type="entry name" value="Tyr_Pase_dom"/>
</dbReference>
<dbReference type="EMBL" id="HBEG01009884">
    <property type="protein sequence ID" value="CAD8350313.1"/>
    <property type="molecule type" value="Transcribed_RNA"/>
</dbReference>
<keyword evidence="4" id="KW-0904">Protein phosphatase</keyword>
<dbReference type="InterPro" id="IPR011989">
    <property type="entry name" value="ARM-like"/>
</dbReference>
<dbReference type="InterPro" id="IPR000340">
    <property type="entry name" value="Dual-sp_phosphatase_cat-dom"/>
</dbReference>
<dbReference type="InterPro" id="IPR020422">
    <property type="entry name" value="TYR_PHOSPHATASE_DUAL_dom"/>
</dbReference>
<feature type="domain" description="Tyrosine-protein phosphatase" evidence="5">
    <location>
        <begin position="20"/>
        <end position="167"/>
    </location>
</feature>
<gene>
    <name evidence="7" type="ORF">PBAH0796_LOCUS5834</name>
</gene>
<evidence type="ECO:0000256" key="2">
    <source>
        <dbReference type="ARBA" id="ARBA00013064"/>
    </source>
</evidence>
<dbReference type="Gene3D" id="1.25.10.10">
    <property type="entry name" value="Leucine-rich Repeat Variant"/>
    <property type="match status" value="1"/>
</dbReference>
<proteinExistence type="inferred from homology"/>
<organism evidence="7">
    <name type="scientific">Pyrodinium bahamense</name>
    <dbReference type="NCBI Taxonomy" id="73915"/>
    <lineage>
        <taxon>Eukaryota</taxon>
        <taxon>Sar</taxon>
        <taxon>Alveolata</taxon>
        <taxon>Dinophyceae</taxon>
        <taxon>Gonyaulacales</taxon>
        <taxon>Pyrocystaceae</taxon>
        <taxon>Pyrodinium</taxon>
    </lineage>
</organism>
<evidence type="ECO:0000313" key="7">
    <source>
        <dbReference type="EMBL" id="CAD8350313.1"/>
    </source>
</evidence>
<evidence type="ECO:0000256" key="4">
    <source>
        <dbReference type="ARBA" id="ARBA00022912"/>
    </source>
</evidence>
<dbReference type="InterPro" id="IPR016024">
    <property type="entry name" value="ARM-type_fold"/>
</dbReference>
<dbReference type="InterPro" id="IPR029021">
    <property type="entry name" value="Prot-tyrosine_phosphatase-like"/>
</dbReference>